<dbReference type="EMBL" id="MU277223">
    <property type="protein sequence ID" value="KAI0059806.1"/>
    <property type="molecule type" value="Genomic_DNA"/>
</dbReference>
<accession>A0ACB8SVG0</accession>
<gene>
    <name evidence="1" type="ORF">BV25DRAFT_1828514</name>
</gene>
<proteinExistence type="predicted"/>
<evidence type="ECO:0000313" key="1">
    <source>
        <dbReference type="EMBL" id="KAI0059806.1"/>
    </source>
</evidence>
<dbReference type="Proteomes" id="UP000814140">
    <property type="component" value="Unassembled WGS sequence"/>
</dbReference>
<organism evidence="1 2">
    <name type="scientific">Artomyces pyxidatus</name>
    <dbReference type="NCBI Taxonomy" id="48021"/>
    <lineage>
        <taxon>Eukaryota</taxon>
        <taxon>Fungi</taxon>
        <taxon>Dikarya</taxon>
        <taxon>Basidiomycota</taxon>
        <taxon>Agaricomycotina</taxon>
        <taxon>Agaricomycetes</taxon>
        <taxon>Russulales</taxon>
        <taxon>Auriscalpiaceae</taxon>
        <taxon>Artomyces</taxon>
    </lineage>
</organism>
<protein>
    <submittedName>
        <fullName evidence="1">Uncharacterized protein</fullName>
    </submittedName>
</protein>
<keyword evidence="2" id="KW-1185">Reference proteome</keyword>
<name>A0ACB8SVG0_9AGAM</name>
<reference evidence="1" key="1">
    <citation type="submission" date="2021-03" db="EMBL/GenBank/DDBJ databases">
        <authorList>
            <consortium name="DOE Joint Genome Institute"/>
            <person name="Ahrendt S."/>
            <person name="Looney B.P."/>
            <person name="Miyauchi S."/>
            <person name="Morin E."/>
            <person name="Drula E."/>
            <person name="Courty P.E."/>
            <person name="Chicoki N."/>
            <person name="Fauchery L."/>
            <person name="Kohler A."/>
            <person name="Kuo A."/>
            <person name="Labutti K."/>
            <person name="Pangilinan J."/>
            <person name="Lipzen A."/>
            <person name="Riley R."/>
            <person name="Andreopoulos W."/>
            <person name="He G."/>
            <person name="Johnson J."/>
            <person name="Barry K.W."/>
            <person name="Grigoriev I.V."/>
            <person name="Nagy L."/>
            <person name="Hibbett D."/>
            <person name="Henrissat B."/>
            <person name="Matheny P.B."/>
            <person name="Labbe J."/>
            <person name="Martin F."/>
        </authorList>
    </citation>
    <scope>NUCLEOTIDE SEQUENCE</scope>
    <source>
        <strain evidence="1">HHB10654</strain>
    </source>
</reference>
<evidence type="ECO:0000313" key="2">
    <source>
        <dbReference type="Proteomes" id="UP000814140"/>
    </source>
</evidence>
<comment type="caution">
    <text evidence="1">The sequence shown here is derived from an EMBL/GenBank/DDBJ whole genome shotgun (WGS) entry which is preliminary data.</text>
</comment>
<reference evidence="1" key="2">
    <citation type="journal article" date="2022" name="New Phytol.">
        <title>Evolutionary transition to the ectomycorrhizal habit in the genomes of a hyperdiverse lineage of mushroom-forming fungi.</title>
        <authorList>
            <person name="Looney B."/>
            <person name="Miyauchi S."/>
            <person name="Morin E."/>
            <person name="Drula E."/>
            <person name="Courty P.E."/>
            <person name="Kohler A."/>
            <person name="Kuo A."/>
            <person name="LaButti K."/>
            <person name="Pangilinan J."/>
            <person name="Lipzen A."/>
            <person name="Riley R."/>
            <person name="Andreopoulos W."/>
            <person name="He G."/>
            <person name="Johnson J."/>
            <person name="Nolan M."/>
            <person name="Tritt A."/>
            <person name="Barry K.W."/>
            <person name="Grigoriev I.V."/>
            <person name="Nagy L.G."/>
            <person name="Hibbett D."/>
            <person name="Henrissat B."/>
            <person name="Matheny P.B."/>
            <person name="Labbe J."/>
            <person name="Martin F.M."/>
        </authorList>
    </citation>
    <scope>NUCLEOTIDE SEQUENCE</scope>
    <source>
        <strain evidence="1">HHB10654</strain>
    </source>
</reference>
<sequence>MLLLLPVYASLAHIAGSSPVATPANSTLTNNTTSFALASAADDTCTDITTCRTRDTIIWSSLVTILACVWTAVHRNVPGPQRVGESRFWRIAGRVREATKIVVVTVLVPEWVLAWAVRQYLNARDVGKELERARDGAEKKWDATQKKLKEVKLVMTEGQAAREPAVVTSSETSPLISENSSQSTPTHNHISGEKSEGEQLALDHSIVAANKQTGRLNGKWTTRHGFSIIMGGYHYYREGKPQHPLSRYDVVSLVESGDLVPPTDEEIQNWSQSDMLSKALAITQTLWFVLQAIARRVEGLPITQLEVMTLAYTTITVAMYIAWWEKPQNVGGAVRIAVKELPPEPTPARRWFKQGWYSRIFYVIAGWQDMFVDLRKARRVPTFYGGGTHHDDNDNYADIIALFAAMVFGAVHCAAWHYVFPSSVEKSIWRISSLAIIALPGIMLVPILLKLAGVVFEPSGIVVFPFIFALCAPGYVAARLLLLAVSFTTLRTIPPDAYRAVQWTLRIPHFN</sequence>